<dbReference type="SUPFAM" id="SSF56112">
    <property type="entry name" value="Protein kinase-like (PK-like)"/>
    <property type="match status" value="1"/>
</dbReference>
<keyword evidence="2" id="KW-0732">Signal</keyword>
<dbReference type="GO" id="GO:0016020">
    <property type="term" value="C:membrane"/>
    <property type="evidence" value="ECO:0007669"/>
    <property type="project" value="UniProtKB-SubCell"/>
</dbReference>
<dbReference type="GO" id="GO:0005524">
    <property type="term" value="F:ATP binding"/>
    <property type="evidence" value="ECO:0007669"/>
    <property type="project" value="UniProtKB-UniRule"/>
</dbReference>
<dbReference type="AlphaFoldDB" id="A0A5N6M149"/>
<keyword evidence="6" id="KW-0547">Nucleotide-binding</keyword>
<keyword evidence="5" id="KW-0325">Glycoprotein</keyword>
<keyword evidence="3" id="KW-0677">Repeat</keyword>
<reference evidence="8 9" key="1">
    <citation type="submission" date="2019-05" db="EMBL/GenBank/DDBJ databases">
        <title>Mikania micrantha, genome provides insights into the molecular mechanism of rapid growth.</title>
        <authorList>
            <person name="Liu B."/>
        </authorList>
    </citation>
    <scope>NUCLEOTIDE SEQUENCE [LARGE SCALE GENOMIC DNA]</scope>
    <source>
        <strain evidence="8">NLD-2019</strain>
        <tissue evidence="8">Leaf</tissue>
    </source>
</reference>
<dbReference type="PROSITE" id="PS50846">
    <property type="entry name" value="HMA_2"/>
    <property type="match status" value="1"/>
</dbReference>
<name>A0A5N6M149_9ASTR</name>
<evidence type="ECO:0000256" key="2">
    <source>
        <dbReference type="ARBA" id="ARBA00022729"/>
    </source>
</evidence>
<dbReference type="GO" id="GO:0046872">
    <property type="term" value="F:metal ion binding"/>
    <property type="evidence" value="ECO:0007669"/>
    <property type="project" value="InterPro"/>
</dbReference>
<dbReference type="PROSITE" id="PS00107">
    <property type="entry name" value="PROTEIN_KINASE_ATP"/>
    <property type="match status" value="1"/>
</dbReference>
<dbReference type="PANTHER" id="PTHR45974">
    <property type="entry name" value="RECEPTOR-LIKE PROTEIN 55"/>
    <property type="match status" value="1"/>
</dbReference>
<evidence type="ECO:0000256" key="4">
    <source>
        <dbReference type="ARBA" id="ARBA00023136"/>
    </source>
</evidence>
<dbReference type="Gene3D" id="1.10.510.10">
    <property type="entry name" value="Transferase(Phosphotransferase) domain 1"/>
    <property type="match status" value="1"/>
</dbReference>
<feature type="binding site" evidence="6">
    <location>
        <position position="55"/>
    </location>
    <ligand>
        <name>ATP</name>
        <dbReference type="ChEBI" id="CHEBI:30616"/>
    </ligand>
</feature>
<evidence type="ECO:0000256" key="6">
    <source>
        <dbReference type="PROSITE-ProRule" id="PRU10141"/>
    </source>
</evidence>
<dbReference type="InterPro" id="IPR017441">
    <property type="entry name" value="Protein_kinase_ATP_BS"/>
</dbReference>
<dbReference type="EMBL" id="SZYD01000017">
    <property type="protein sequence ID" value="KAD3067482.1"/>
    <property type="molecule type" value="Genomic_DNA"/>
</dbReference>
<dbReference type="InterPro" id="IPR006121">
    <property type="entry name" value="HMA_dom"/>
</dbReference>
<dbReference type="InterPro" id="IPR001245">
    <property type="entry name" value="Ser-Thr/Tyr_kinase_cat_dom"/>
</dbReference>
<comment type="caution">
    <text evidence="8">The sequence shown here is derived from an EMBL/GenBank/DDBJ whole genome shotgun (WGS) entry which is preliminary data.</text>
</comment>
<dbReference type="OrthoDB" id="2015206at2759"/>
<evidence type="ECO:0000313" key="9">
    <source>
        <dbReference type="Proteomes" id="UP000326396"/>
    </source>
</evidence>
<dbReference type="Pfam" id="PF07714">
    <property type="entry name" value="PK_Tyr_Ser-Thr"/>
    <property type="match status" value="1"/>
</dbReference>
<dbReference type="Gene3D" id="3.30.70.100">
    <property type="match status" value="1"/>
</dbReference>
<keyword evidence="4" id="KW-0472">Membrane</keyword>
<evidence type="ECO:0000313" key="8">
    <source>
        <dbReference type="EMBL" id="KAD3067482.1"/>
    </source>
</evidence>
<dbReference type="InterPro" id="IPR036163">
    <property type="entry name" value="HMA_dom_sf"/>
</dbReference>
<dbReference type="SUPFAM" id="SSF55008">
    <property type="entry name" value="HMA, heavy metal-associated domain"/>
    <property type="match status" value="1"/>
</dbReference>
<dbReference type="GO" id="GO:0009626">
    <property type="term" value="P:plant-type hypersensitive response"/>
    <property type="evidence" value="ECO:0007669"/>
    <property type="project" value="UniProtKB-KW"/>
</dbReference>
<dbReference type="InterPro" id="IPR011009">
    <property type="entry name" value="Kinase-like_dom_sf"/>
</dbReference>
<keyword evidence="9" id="KW-1185">Reference proteome</keyword>
<keyword evidence="6" id="KW-0067">ATP-binding</keyword>
<gene>
    <name evidence="8" type="ORF">E3N88_35362</name>
</gene>
<dbReference type="GO" id="GO:0004672">
    <property type="term" value="F:protein kinase activity"/>
    <property type="evidence" value="ECO:0007669"/>
    <property type="project" value="InterPro"/>
</dbReference>
<dbReference type="Gene3D" id="3.30.200.20">
    <property type="entry name" value="Phosphorylase Kinase, domain 1"/>
    <property type="match status" value="1"/>
</dbReference>
<evidence type="ECO:0000256" key="5">
    <source>
        <dbReference type="ARBA" id="ARBA00023180"/>
    </source>
</evidence>
<protein>
    <recommendedName>
        <fullName evidence="7">HMA domain-containing protein</fullName>
    </recommendedName>
</protein>
<dbReference type="Pfam" id="PF00403">
    <property type="entry name" value="HMA"/>
    <property type="match status" value="1"/>
</dbReference>
<evidence type="ECO:0000259" key="7">
    <source>
        <dbReference type="PROSITE" id="PS50846"/>
    </source>
</evidence>
<feature type="domain" description="HMA" evidence="7">
    <location>
        <begin position="265"/>
        <end position="332"/>
    </location>
</feature>
<sequence length="379" mass="42029">MEVCCVPQLKGTKAFSFEELSKYTNNFSESNNVGTGGYGMVYKGCLPNGKLVAIKRATRGSTQGGLEFKTEIELLSRGYMDPEYYMTNQLTEKSDVYSFGIVLLELITARNPIEKGKYILKGLERFVDIALRCVEETGDQRPTMSDVVKEIESIMELVGLNPNAESASNSASYGYDSKGREHPYSNDSLFAYSGDHFPYNGGFTTQIKAIKQVASKTRLVNDKADTCTPESRGWTTSEPSWKRLWHCKAAQTSTGNMSESVVSISMEIKLKVSMHSEKCRKEVMKAVAKLSGVDQVSVDLEKEMLEVTGDVDPVCVATSLRKKGRSVKFESVGPKKDEEITPQSPTLNSNTPYLNTPYDYGCYAPVYQPSRHVEGCIIL</sequence>
<accession>A0A5N6M149</accession>
<comment type="subcellular location">
    <subcellularLocation>
        <location evidence="1">Membrane</location>
        <topology evidence="1">Peripheral membrane protein</topology>
    </subcellularLocation>
</comment>
<evidence type="ECO:0000256" key="1">
    <source>
        <dbReference type="ARBA" id="ARBA00004170"/>
    </source>
</evidence>
<dbReference type="Proteomes" id="UP000326396">
    <property type="component" value="Linkage Group LG7"/>
</dbReference>
<dbReference type="PANTHER" id="PTHR45974:SF266">
    <property type="entry name" value="LEUCINE-RICH REPEAT RECEPTOR PROTEIN KINASE HPCA1"/>
    <property type="match status" value="1"/>
</dbReference>
<organism evidence="8 9">
    <name type="scientific">Mikania micrantha</name>
    <name type="common">bitter vine</name>
    <dbReference type="NCBI Taxonomy" id="192012"/>
    <lineage>
        <taxon>Eukaryota</taxon>
        <taxon>Viridiplantae</taxon>
        <taxon>Streptophyta</taxon>
        <taxon>Embryophyta</taxon>
        <taxon>Tracheophyta</taxon>
        <taxon>Spermatophyta</taxon>
        <taxon>Magnoliopsida</taxon>
        <taxon>eudicotyledons</taxon>
        <taxon>Gunneridae</taxon>
        <taxon>Pentapetalae</taxon>
        <taxon>asterids</taxon>
        <taxon>campanulids</taxon>
        <taxon>Asterales</taxon>
        <taxon>Asteraceae</taxon>
        <taxon>Asteroideae</taxon>
        <taxon>Heliantheae alliance</taxon>
        <taxon>Eupatorieae</taxon>
        <taxon>Mikania</taxon>
    </lineage>
</organism>
<evidence type="ECO:0000256" key="3">
    <source>
        <dbReference type="ARBA" id="ARBA00022737"/>
    </source>
</evidence>
<proteinExistence type="predicted"/>